<dbReference type="AlphaFoldDB" id="A0A1G7XCU4"/>
<dbReference type="Proteomes" id="UP000198656">
    <property type="component" value="Unassembled WGS sequence"/>
</dbReference>
<gene>
    <name evidence="1" type="ORF">SAMN05443529_106194</name>
</gene>
<dbReference type="OrthoDB" id="1797419at2"/>
<evidence type="ECO:0000313" key="1">
    <source>
        <dbReference type="EMBL" id="SDG81887.1"/>
    </source>
</evidence>
<dbReference type="STRING" id="1121419.SAMN05443529_106194"/>
<name>A0A1G7XCU4_9FIRM</name>
<protein>
    <submittedName>
        <fullName evidence="1">Uncharacterized protein</fullName>
    </submittedName>
</protein>
<dbReference type="Gene3D" id="3.30.360.40">
    <property type="entry name" value="YwmB-like"/>
    <property type="match status" value="1"/>
</dbReference>
<sequence>MLRSIMKSKAMPILCRKIILVCCFTGLIVISFGIGNYVLTHNLKNLDASNNKMPLLLNSGFLEANEAEATLILWIENTEVPTYILGNMPTENWKWNYKELEMENGKVARMLTGQDILNKEEEIKLFAWYTNMVPLIEKAGGKIYLDERTPEAIDISAYLSQTNADPMQWMLIDNMISSAAYQKNIETTVMAGQDQVNIQILSRGKGSDGRSVLAIPVLLKEF</sequence>
<keyword evidence="2" id="KW-1185">Reference proteome</keyword>
<reference evidence="2" key="1">
    <citation type="submission" date="2016-10" db="EMBL/GenBank/DDBJ databases">
        <authorList>
            <person name="Varghese N."/>
            <person name="Submissions S."/>
        </authorList>
    </citation>
    <scope>NUCLEOTIDE SEQUENCE [LARGE SCALE GENOMIC DNA]</scope>
    <source>
        <strain evidence="2">DSM 8344</strain>
    </source>
</reference>
<proteinExistence type="predicted"/>
<accession>A0A1G7XCU4</accession>
<dbReference type="EMBL" id="FNCP01000006">
    <property type="protein sequence ID" value="SDG81887.1"/>
    <property type="molecule type" value="Genomic_DNA"/>
</dbReference>
<evidence type="ECO:0000313" key="2">
    <source>
        <dbReference type="Proteomes" id="UP000198656"/>
    </source>
</evidence>
<organism evidence="1 2">
    <name type="scientific">Desulfosporosinus hippei DSM 8344</name>
    <dbReference type="NCBI Taxonomy" id="1121419"/>
    <lineage>
        <taxon>Bacteria</taxon>
        <taxon>Bacillati</taxon>
        <taxon>Bacillota</taxon>
        <taxon>Clostridia</taxon>
        <taxon>Eubacteriales</taxon>
        <taxon>Desulfitobacteriaceae</taxon>
        <taxon>Desulfosporosinus</taxon>
    </lineage>
</organism>